<feature type="transmembrane region" description="Helical" evidence="5">
    <location>
        <begin position="175"/>
        <end position="198"/>
    </location>
</feature>
<comment type="similarity">
    <text evidence="5">Belongs to the ligand-gated ion channel (TC 1.A.9) family.</text>
</comment>
<keyword evidence="4 5" id="KW-0472">Membrane</keyword>
<evidence type="ECO:0000259" key="7">
    <source>
        <dbReference type="Pfam" id="PF02932"/>
    </source>
</evidence>
<comment type="subcellular location">
    <subcellularLocation>
        <location evidence="1">Membrane</location>
        <topology evidence="1">Multi-pass membrane protein</topology>
    </subcellularLocation>
</comment>
<dbReference type="Pfam" id="PF02931">
    <property type="entry name" value="Neur_chan_LBD"/>
    <property type="match status" value="1"/>
</dbReference>
<feature type="transmembrane region" description="Helical" evidence="5">
    <location>
        <begin position="238"/>
        <end position="258"/>
    </location>
</feature>
<evidence type="ECO:0000256" key="5">
    <source>
        <dbReference type="RuleBase" id="RU000687"/>
    </source>
</evidence>
<dbReference type="CDD" id="cd19051">
    <property type="entry name" value="LGIC_TM_cation"/>
    <property type="match status" value="1"/>
</dbReference>
<evidence type="ECO:0000259" key="6">
    <source>
        <dbReference type="Pfam" id="PF02931"/>
    </source>
</evidence>
<evidence type="ECO:0000256" key="3">
    <source>
        <dbReference type="ARBA" id="ARBA00022989"/>
    </source>
</evidence>
<feature type="domain" description="Neurotransmitter-gated ion-channel ligand-binding" evidence="6">
    <location>
        <begin position="2"/>
        <end position="172"/>
    </location>
</feature>
<evidence type="ECO:0000313" key="9">
    <source>
        <dbReference type="Proteomes" id="UP001195483"/>
    </source>
</evidence>
<dbReference type="Gene3D" id="2.70.170.10">
    <property type="entry name" value="Neurotransmitter-gated ion-channel ligand-binding domain"/>
    <property type="match status" value="1"/>
</dbReference>
<sequence length="371" mass="42945">MSANLVNLNEIDAIKGTISVVMFFEVTWVDERLKWDPIKYDNISYLLLPSDDLWVPPLFLTNPTERITSLAGKNVKVTLFPDGKIKYLPGEVIGASCFINITMFPFDTQECFIQFIPWGYTVADIETIADPIPVGTEYFSQNGEWEYIRSTNVHGCHSTLPFVSFRLYFKRRHQYFVINLVAPIVIVDVLNIMVFLLPCECEERISFSITVLLSYVVFLTMFSNFIPRNALAMSFMSYYLFHVLVGSFMITVANIVSIRVCKAKSSIPTWMKCIFCRHSRKRIAASAIDPKNDTVDFKMETWKYKNDNYCNNSVGDEVTWMTISSVLDKIFIFLCVIYNELCFEVQKAELRVRRDNLMVQEGRFERRAKIS</sequence>
<evidence type="ECO:0000256" key="2">
    <source>
        <dbReference type="ARBA" id="ARBA00022692"/>
    </source>
</evidence>
<accession>A0AAE0SXH5</accession>
<dbReference type="PRINTS" id="PR00252">
    <property type="entry name" value="NRIONCHANNEL"/>
</dbReference>
<dbReference type="CDD" id="cd18989">
    <property type="entry name" value="LGIC_ECD_cation"/>
    <property type="match status" value="1"/>
</dbReference>
<keyword evidence="2 5" id="KW-0812">Transmembrane</keyword>
<organism evidence="8 9">
    <name type="scientific">Potamilus streckersoni</name>
    <dbReference type="NCBI Taxonomy" id="2493646"/>
    <lineage>
        <taxon>Eukaryota</taxon>
        <taxon>Metazoa</taxon>
        <taxon>Spiralia</taxon>
        <taxon>Lophotrochozoa</taxon>
        <taxon>Mollusca</taxon>
        <taxon>Bivalvia</taxon>
        <taxon>Autobranchia</taxon>
        <taxon>Heteroconchia</taxon>
        <taxon>Palaeoheterodonta</taxon>
        <taxon>Unionida</taxon>
        <taxon>Unionoidea</taxon>
        <taxon>Unionidae</taxon>
        <taxon>Ambleminae</taxon>
        <taxon>Lampsilini</taxon>
        <taxon>Potamilus</taxon>
    </lineage>
</organism>
<dbReference type="GO" id="GO:0016020">
    <property type="term" value="C:membrane"/>
    <property type="evidence" value="ECO:0007669"/>
    <property type="project" value="UniProtKB-SubCell"/>
</dbReference>
<dbReference type="SUPFAM" id="SSF90112">
    <property type="entry name" value="Neurotransmitter-gated ion-channel transmembrane pore"/>
    <property type="match status" value="1"/>
</dbReference>
<reference evidence="8" key="1">
    <citation type="journal article" date="2021" name="Genome Biol. Evol.">
        <title>A High-Quality Reference Genome for a Parasitic Bivalve with Doubly Uniparental Inheritance (Bivalvia: Unionida).</title>
        <authorList>
            <person name="Smith C.H."/>
        </authorList>
    </citation>
    <scope>NUCLEOTIDE SEQUENCE</scope>
    <source>
        <strain evidence="8">CHS0354</strain>
    </source>
</reference>
<protein>
    <submittedName>
        <fullName evidence="8">Uncharacterized protein</fullName>
    </submittedName>
</protein>
<dbReference type="EMBL" id="JAEAOA010002130">
    <property type="protein sequence ID" value="KAK3599393.1"/>
    <property type="molecule type" value="Genomic_DNA"/>
</dbReference>
<dbReference type="PROSITE" id="PS00236">
    <property type="entry name" value="NEUROTR_ION_CHANNEL"/>
    <property type="match status" value="1"/>
</dbReference>
<dbReference type="AlphaFoldDB" id="A0AAE0SXH5"/>
<reference evidence="8" key="2">
    <citation type="journal article" date="2021" name="Genome Biol. Evol.">
        <title>Developing a high-quality reference genome for a parasitic bivalve with doubly uniparental inheritance (Bivalvia: Unionida).</title>
        <authorList>
            <person name="Smith C.H."/>
        </authorList>
    </citation>
    <scope>NUCLEOTIDE SEQUENCE</scope>
    <source>
        <strain evidence="8">CHS0354</strain>
        <tissue evidence="8">Mantle</tissue>
    </source>
</reference>
<feature type="domain" description="Neurotransmitter-gated ion-channel transmembrane" evidence="7">
    <location>
        <begin position="181"/>
        <end position="286"/>
    </location>
</feature>
<dbReference type="Pfam" id="PF02932">
    <property type="entry name" value="Neur_chan_memb"/>
    <property type="match status" value="1"/>
</dbReference>
<feature type="transmembrane region" description="Helical" evidence="5">
    <location>
        <begin position="204"/>
        <end position="226"/>
    </location>
</feature>
<dbReference type="InterPro" id="IPR036719">
    <property type="entry name" value="Neuro-gated_channel_TM_sf"/>
</dbReference>
<keyword evidence="5" id="KW-0813">Transport</keyword>
<name>A0AAE0SXH5_9BIVA</name>
<dbReference type="InterPro" id="IPR036734">
    <property type="entry name" value="Neur_chan_lig-bd_sf"/>
</dbReference>
<comment type="caution">
    <text evidence="5">Lacks conserved residue(s) required for the propagation of feature annotation.</text>
</comment>
<dbReference type="InterPro" id="IPR018000">
    <property type="entry name" value="Neurotransmitter_ion_chnl_CS"/>
</dbReference>
<evidence type="ECO:0000256" key="1">
    <source>
        <dbReference type="ARBA" id="ARBA00004141"/>
    </source>
</evidence>
<keyword evidence="5" id="KW-0407">Ion channel</keyword>
<dbReference type="GO" id="GO:0005230">
    <property type="term" value="F:extracellular ligand-gated monoatomic ion channel activity"/>
    <property type="evidence" value="ECO:0007669"/>
    <property type="project" value="InterPro"/>
</dbReference>
<keyword evidence="5" id="KW-0406">Ion transport</keyword>
<evidence type="ECO:0000313" key="8">
    <source>
        <dbReference type="EMBL" id="KAK3599393.1"/>
    </source>
</evidence>
<gene>
    <name evidence="8" type="ORF">CHS0354_036406</name>
</gene>
<dbReference type="InterPro" id="IPR006029">
    <property type="entry name" value="Neurotrans-gated_channel_TM"/>
</dbReference>
<reference evidence="8" key="3">
    <citation type="submission" date="2023-05" db="EMBL/GenBank/DDBJ databases">
        <authorList>
            <person name="Smith C.H."/>
        </authorList>
    </citation>
    <scope>NUCLEOTIDE SEQUENCE</scope>
    <source>
        <strain evidence="8">CHS0354</strain>
        <tissue evidence="8">Mantle</tissue>
    </source>
</reference>
<dbReference type="InterPro" id="IPR006202">
    <property type="entry name" value="Neur_chan_lig-bd"/>
</dbReference>
<comment type="caution">
    <text evidence="8">The sequence shown here is derived from an EMBL/GenBank/DDBJ whole genome shotgun (WGS) entry which is preliminary data.</text>
</comment>
<keyword evidence="9" id="KW-1185">Reference proteome</keyword>
<proteinExistence type="inferred from homology"/>
<dbReference type="SUPFAM" id="SSF63712">
    <property type="entry name" value="Nicotinic receptor ligand binding domain-like"/>
    <property type="match status" value="1"/>
</dbReference>
<dbReference type="InterPro" id="IPR038050">
    <property type="entry name" value="Neuro_actylchol_rec"/>
</dbReference>
<dbReference type="Proteomes" id="UP001195483">
    <property type="component" value="Unassembled WGS sequence"/>
</dbReference>
<keyword evidence="3 5" id="KW-1133">Transmembrane helix</keyword>
<dbReference type="InterPro" id="IPR006201">
    <property type="entry name" value="Neur_channel"/>
</dbReference>
<dbReference type="GO" id="GO:0004888">
    <property type="term" value="F:transmembrane signaling receptor activity"/>
    <property type="evidence" value="ECO:0007669"/>
    <property type="project" value="InterPro"/>
</dbReference>
<dbReference type="Gene3D" id="1.20.58.390">
    <property type="entry name" value="Neurotransmitter-gated ion-channel transmembrane domain"/>
    <property type="match status" value="1"/>
</dbReference>
<evidence type="ECO:0000256" key="4">
    <source>
        <dbReference type="ARBA" id="ARBA00023136"/>
    </source>
</evidence>
<dbReference type="PANTHER" id="PTHR18945">
    <property type="entry name" value="NEUROTRANSMITTER GATED ION CHANNEL"/>
    <property type="match status" value="1"/>
</dbReference>